<dbReference type="Gene3D" id="3.40.50.720">
    <property type="entry name" value="NAD(P)-binding Rossmann-like Domain"/>
    <property type="match status" value="1"/>
</dbReference>
<dbReference type="Proteomes" id="UP000474777">
    <property type="component" value="Unassembled WGS sequence"/>
</dbReference>
<sequence>MQQTILVTGATGTVGREVVKQLAMLDNIRVRAGVHSVIKGENLRRLPDVEIVEMEFTDPDSLHAAFTHADKVFLITPFTDEQVEMAKKLVDEARRTGVKHIVKLSAMGAGAEHGIQLGRWHREIEDYIKESGIPYTFLRPSSFMQNIENYNAQTIKEEGKLYMPTGEGKVPYIDARDIAVVAVEALTGNGHEGKIYDLTGPEELTGAEIAEALSAATGKPVTYVDVPEDAARQSMQQQQLPEWFISSFLELCGVQRAGHAGTTNHQVEQLTGCKPHTFRQFAHDYKDCFI</sequence>
<organism evidence="2 3">
    <name type="scientific">Pontibacter burrus</name>
    <dbReference type="NCBI Taxonomy" id="2704466"/>
    <lineage>
        <taxon>Bacteria</taxon>
        <taxon>Pseudomonadati</taxon>
        <taxon>Bacteroidota</taxon>
        <taxon>Cytophagia</taxon>
        <taxon>Cytophagales</taxon>
        <taxon>Hymenobacteraceae</taxon>
        <taxon>Pontibacter</taxon>
    </lineage>
</organism>
<dbReference type="EMBL" id="JAAGWD010000001">
    <property type="protein sequence ID" value="NEM96850.1"/>
    <property type="molecule type" value="Genomic_DNA"/>
</dbReference>
<proteinExistence type="predicted"/>
<dbReference type="CDD" id="cd05269">
    <property type="entry name" value="TMR_SDR_a"/>
    <property type="match status" value="1"/>
</dbReference>
<comment type="caution">
    <text evidence="2">The sequence shown here is derived from an EMBL/GenBank/DDBJ whole genome shotgun (WGS) entry which is preliminary data.</text>
</comment>
<dbReference type="RefSeq" id="WP_163912605.1">
    <property type="nucleotide sequence ID" value="NZ_JAAGWD010000001.1"/>
</dbReference>
<reference evidence="2 3" key="1">
    <citation type="submission" date="2020-02" db="EMBL/GenBank/DDBJ databases">
        <authorList>
            <person name="Kim M.K."/>
        </authorList>
    </citation>
    <scope>NUCLEOTIDE SEQUENCE [LARGE SCALE GENOMIC DNA]</scope>
    <source>
        <strain evidence="2 3">BT327</strain>
    </source>
</reference>
<dbReference type="InterPro" id="IPR036291">
    <property type="entry name" value="NAD(P)-bd_dom_sf"/>
</dbReference>
<dbReference type="AlphaFoldDB" id="A0A6B3LTN3"/>
<dbReference type="PANTHER" id="PTHR43162:SF1">
    <property type="entry name" value="PRESTALK A DIFFERENTIATION PROTEIN A"/>
    <property type="match status" value="1"/>
</dbReference>
<dbReference type="InterPro" id="IPR051604">
    <property type="entry name" value="Ergot_Alk_Oxidoreductase"/>
</dbReference>
<evidence type="ECO:0000313" key="3">
    <source>
        <dbReference type="Proteomes" id="UP000474777"/>
    </source>
</evidence>
<dbReference type="InterPro" id="IPR008030">
    <property type="entry name" value="NmrA-like"/>
</dbReference>
<evidence type="ECO:0000259" key="1">
    <source>
        <dbReference type="Pfam" id="PF05368"/>
    </source>
</evidence>
<dbReference type="SUPFAM" id="SSF51735">
    <property type="entry name" value="NAD(P)-binding Rossmann-fold domains"/>
    <property type="match status" value="1"/>
</dbReference>
<feature type="domain" description="NmrA-like" evidence="1">
    <location>
        <begin position="1"/>
        <end position="240"/>
    </location>
</feature>
<dbReference type="Pfam" id="PF05368">
    <property type="entry name" value="NmrA"/>
    <property type="match status" value="1"/>
</dbReference>
<name>A0A6B3LTN3_9BACT</name>
<dbReference type="Gene3D" id="3.90.25.10">
    <property type="entry name" value="UDP-galactose 4-epimerase, domain 1"/>
    <property type="match status" value="1"/>
</dbReference>
<protein>
    <submittedName>
        <fullName evidence="2">SDR family oxidoreductase</fullName>
    </submittedName>
</protein>
<evidence type="ECO:0000313" key="2">
    <source>
        <dbReference type="EMBL" id="NEM96850.1"/>
    </source>
</evidence>
<dbReference type="PANTHER" id="PTHR43162">
    <property type="match status" value="1"/>
</dbReference>
<gene>
    <name evidence="2" type="ORF">GXP69_04015</name>
</gene>
<accession>A0A6B3LTN3</accession>
<keyword evidence="3" id="KW-1185">Reference proteome</keyword>